<dbReference type="EMBL" id="CP133772">
    <property type="protein sequence ID" value="WYY00005.1"/>
    <property type="molecule type" value="Genomic_DNA"/>
</dbReference>
<dbReference type="RefSeq" id="WP_393971961.1">
    <property type="nucleotide sequence ID" value="NZ_CP133772.1"/>
</dbReference>
<proteinExistence type="predicted"/>
<keyword evidence="3" id="KW-1185">Reference proteome</keyword>
<dbReference type="AlphaFoldDB" id="A0AAX4NFP7"/>
<feature type="transmembrane region" description="Helical" evidence="1">
    <location>
        <begin position="23"/>
        <end position="45"/>
    </location>
</feature>
<dbReference type="GeneID" id="95967283"/>
<protein>
    <submittedName>
        <fullName evidence="2">Uncharacterized protein</fullName>
    </submittedName>
</protein>
<evidence type="ECO:0000313" key="2">
    <source>
        <dbReference type="EMBL" id="WYY00005.1"/>
    </source>
</evidence>
<gene>
    <name evidence="2" type="ORF">OXIME_000554</name>
</gene>
<keyword evidence="1" id="KW-0472">Membrane</keyword>
<dbReference type="Proteomes" id="UP001451606">
    <property type="component" value="Chromosome"/>
</dbReference>
<dbReference type="KEGG" id="omr:OXIME_000554"/>
<name>A0AAX4NFP7_9ARCH</name>
<evidence type="ECO:0000256" key="1">
    <source>
        <dbReference type="SAM" id="Phobius"/>
    </source>
</evidence>
<reference evidence="2 3" key="1">
    <citation type="submission" date="2023-09" db="EMBL/GenBank/DDBJ databases">
        <authorList>
            <person name="Golyshina O.V."/>
            <person name="Lunev E.A."/>
            <person name="Bargiela R."/>
            <person name="Gaines M.C."/>
            <person name="Daum B."/>
            <person name="Bale N.J."/>
            <person name="Koenen M."/>
            <person name="Sinninghe Damst J.S."/>
            <person name="Yakimov M."/>
            <person name="Golyshin P.N."/>
        </authorList>
    </citation>
    <scope>NUCLEOTIDE SEQUENCE [LARGE SCALE GENOMIC DNA]</scope>
    <source>
        <strain evidence="2 3">M1</strain>
    </source>
</reference>
<organism evidence="2 3">
    <name type="scientific">Oxyplasma meridianum</name>
    <dbReference type="NCBI Taxonomy" id="3073602"/>
    <lineage>
        <taxon>Archaea</taxon>
        <taxon>Methanobacteriati</taxon>
        <taxon>Thermoplasmatota</taxon>
        <taxon>Thermoplasmata</taxon>
        <taxon>Thermoplasmatales</taxon>
        <taxon>Thermoplasmataceae</taxon>
        <taxon>Oxyplasma</taxon>
    </lineage>
</organism>
<sequence length="48" mass="5114">MDEYAERLIPGAHIINIFIGKNAAIVVTLLFINSLLTGTVVVTNLSSA</sequence>
<accession>A0AAX4NFP7</accession>
<keyword evidence="1" id="KW-1133">Transmembrane helix</keyword>
<keyword evidence="1" id="KW-0812">Transmembrane</keyword>
<evidence type="ECO:0000313" key="3">
    <source>
        <dbReference type="Proteomes" id="UP001451606"/>
    </source>
</evidence>